<comment type="caution">
    <text evidence="2">The sequence shown here is derived from an EMBL/GenBank/DDBJ whole genome shotgun (WGS) entry which is preliminary data.</text>
</comment>
<evidence type="ECO:0000256" key="1">
    <source>
        <dbReference type="SAM" id="MobiDB-lite"/>
    </source>
</evidence>
<proteinExistence type="predicted"/>
<evidence type="ECO:0000313" key="3">
    <source>
        <dbReference type="Proteomes" id="UP001500403"/>
    </source>
</evidence>
<sequence>MDLLVEGDGASTTTTSPEPAAHPVGPLREGAPDVPSPRPAAYGPGAAALVAGDVAGSDPGRPGPGRDAIPPRPARSSSRPGMVAYHQTMIPNEDHSAAGPNGLVEKGLRAAPR</sequence>
<protein>
    <submittedName>
        <fullName evidence="2">Uncharacterized protein</fullName>
    </submittedName>
</protein>
<accession>A0ABN3XJ30</accession>
<dbReference type="Proteomes" id="UP001500403">
    <property type="component" value="Unassembled WGS sequence"/>
</dbReference>
<feature type="compositionally biased region" description="Low complexity" evidence="1">
    <location>
        <begin position="39"/>
        <end position="80"/>
    </location>
</feature>
<gene>
    <name evidence="2" type="ORF">GCM10010446_51610</name>
</gene>
<reference evidence="2 3" key="1">
    <citation type="journal article" date="2019" name="Int. J. Syst. Evol. Microbiol.">
        <title>The Global Catalogue of Microorganisms (GCM) 10K type strain sequencing project: providing services to taxonomists for standard genome sequencing and annotation.</title>
        <authorList>
            <consortium name="The Broad Institute Genomics Platform"/>
            <consortium name="The Broad Institute Genome Sequencing Center for Infectious Disease"/>
            <person name="Wu L."/>
            <person name="Ma J."/>
        </authorList>
    </citation>
    <scope>NUCLEOTIDE SEQUENCE [LARGE SCALE GENOMIC DNA]</scope>
    <source>
        <strain evidence="2 3">JCM 9088</strain>
    </source>
</reference>
<evidence type="ECO:0000313" key="2">
    <source>
        <dbReference type="EMBL" id="GAA2959878.1"/>
    </source>
</evidence>
<feature type="region of interest" description="Disordered" evidence="1">
    <location>
        <begin position="1"/>
        <end position="113"/>
    </location>
</feature>
<name>A0ABN3XJ30_9ACTN</name>
<keyword evidence="3" id="KW-1185">Reference proteome</keyword>
<dbReference type="EMBL" id="BAAAUD010000050">
    <property type="protein sequence ID" value="GAA2959878.1"/>
    <property type="molecule type" value="Genomic_DNA"/>
</dbReference>
<organism evidence="2 3">
    <name type="scientific">Streptomyces enissocaesilis</name>
    <dbReference type="NCBI Taxonomy" id="332589"/>
    <lineage>
        <taxon>Bacteria</taxon>
        <taxon>Bacillati</taxon>
        <taxon>Actinomycetota</taxon>
        <taxon>Actinomycetes</taxon>
        <taxon>Kitasatosporales</taxon>
        <taxon>Streptomycetaceae</taxon>
        <taxon>Streptomyces</taxon>
        <taxon>Streptomyces rochei group</taxon>
    </lineage>
</organism>